<dbReference type="GO" id="GO:0006233">
    <property type="term" value="P:dTDP biosynthetic process"/>
    <property type="evidence" value="ECO:0007669"/>
    <property type="project" value="InterPro"/>
</dbReference>
<comment type="catalytic activity">
    <reaction evidence="7 8">
        <text>dTMP + ATP = dTDP + ADP</text>
        <dbReference type="Rhea" id="RHEA:13517"/>
        <dbReference type="ChEBI" id="CHEBI:30616"/>
        <dbReference type="ChEBI" id="CHEBI:58369"/>
        <dbReference type="ChEBI" id="CHEBI:63528"/>
        <dbReference type="ChEBI" id="CHEBI:456216"/>
        <dbReference type="EC" id="2.7.4.9"/>
    </reaction>
</comment>
<dbReference type="NCBIfam" id="TIGR00041">
    <property type="entry name" value="DTMP_kinase"/>
    <property type="match status" value="1"/>
</dbReference>
<evidence type="ECO:0000313" key="10">
    <source>
        <dbReference type="EMBL" id="QHN42772.1"/>
    </source>
</evidence>
<evidence type="ECO:0000256" key="5">
    <source>
        <dbReference type="ARBA" id="ARBA00022777"/>
    </source>
</evidence>
<dbReference type="Gene3D" id="3.40.50.300">
    <property type="entry name" value="P-loop containing nucleotide triphosphate hydrolases"/>
    <property type="match status" value="1"/>
</dbReference>
<dbReference type="HAMAP" id="MF_00165">
    <property type="entry name" value="Thymidylate_kinase"/>
    <property type="match status" value="1"/>
</dbReference>
<dbReference type="GO" id="GO:0006227">
    <property type="term" value="P:dUDP biosynthetic process"/>
    <property type="evidence" value="ECO:0007669"/>
    <property type="project" value="TreeGrafter"/>
</dbReference>
<proteinExistence type="inferred from homology"/>
<keyword evidence="2 8" id="KW-0808">Transferase</keyword>
<dbReference type="Pfam" id="PF02223">
    <property type="entry name" value="Thymidylate_kin"/>
    <property type="match status" value="1"/>
</dbReference>
<protein>
    <recommendedName>
        <fullName evidence="8">Thymidylate kinase</fullName>
        <ecNumber evidence="8">2.7.4.9</ecNumber>
    </recommendedName>
    <alternativeName>
        <fullName evidence="8">dTMP kinase</fullName>
    </alternativeName>
</protein>
<keyword evidence="3 8" id="KW-0545">Nucleotide biosynthesis</keyword>
<dbReference type="PANTHER" id="PTHR10344">
    <property type="entry name" value="THYMIDYLATE KINASE"/>
    <property type="match status" value="1"/>
</dbReference>
<organism evidence="10 11">
    <name type="scientific">Candidatus Mycosynbacter amalyticus</name>
    <dbReference type="NCBI Taxonomy" id="2665156"/>
    <lineage>
        <taxon>Bacteria</taxon>
        <taxon>Candidatus Saccharimonadota</taxon>
        <taxon>Candidatus Saccharimonadota incertae sedis</taxon>
        <taxon>Candidatus Mycosynbacter</taxon>
    </lineage>
</organism>
<reference evidence="10" key="1">
    <citation type="journal article" date="2021" name="Nat. Microbiol.">
        <title>Cocultivation of an ultrasmall environmental parasitic bacterium with lytic ability against bacteria associated with wastewater foams.</title>
        <authorList>
            <person name="Batinovic S."/>
            <person name="Rose J.J.A."/>
            <person name="Ratcliffe J."/>
            <person name="Seviour R.J."/>
            <person name="Petrovski S."/>
        </authorList>
    </citation>
    <scope>NUCLEOTIDE SEQUENCE</scope>
    <source>
        <strain evidence="10">JR1</strain>
    </source>
</reference>
<evidence type="ECO:0000256" key="6">
    <source>
        <dbReference type="ARBA" id="ARBA00022840"/>
    </source>
</evidence>
<dbReference type="GO" id="GO:0005524">
    <property type="term" value="F:ATP binding"/>
    <property type="evidence" value="ECO:0007669"/>
    <property type="project" value="UniProtKB-UniRule"/>
</dbReference>
<dbReference type="InterPro" id="IPR039430">
    <property type="entry name" value="Thymidylate_kin-like_dom"/>
</dbReference>
<dbReference type="RefSeq" id="WP_260764308.1">
    <property type="nucleotide sequence ID" value="NZ_CP045921.1"/>
</dbReference>
<evidence type="ECO:0000256" key="4">
    <source>
        <dbReference type="ARBA" id="ARBA00022741"/>
    </source>
</evidence>
<accession>A0A857MMG3</accession>
<gene>
    <name evidence="8 10" type="primary">tmk</name>
    <name evidence="10" type="ORF">GII36_02805</name>
</gene>
<dbReference type="EMBL" id="CP045921">
    <property type="protein sequence ID" value="QHN42772.1"/>
    <property type="molecule type" value="Genomic_DNA"/>
</dbReference>
<keyword evidence="11" id="KW-1185">Reference proteome</keyword>
<comment type="similarity">
    <text evidence="1 8">Belongs to the thymidylate kinase family.</text>
</comment>
<dbReference type="Proteomes" id="UP001059824">
    <property type="component" value="Chromosome"/>
</dbReference>
<comment type="function">
    <text evidence="8">Phosphorylation of dTMP to form dTDP in both de novo and salvage pathways of dTTP synthesis.</text>
</comment>
<keyword evidence="4 8" id="KW-0547">Nucleotide-binding</keyword>
<dbReference type="InterPro" id="IPR027417">
    <property type="entry name" value="P-loop_NTPase"/>
</dbReference>
<name>A0A857MMG3_9BACT</name>
<dbReference type="CDD" id="cd01672">
    <property type="entry name" value="TMPK"/>
    <property type="match status" value="1"/>
</dbReference>
<evidence type="ECO:0000313" key="11">
    <source>
        <dbReference type="Proteomes" id="UP001059824"/>
    </source>
</evidence>
<evidence type="ECO:0000259" key="9">
    <source>
        <dbReference type="Pfam" id="PF02223"/>
    </source>
</evidence>
<dbReference type="GO" id="GO:0004798">
    <property type="term" value="F:dTMP kinase activity"/>
    <property type="evidence" value="ECO:0007669"/>
    <property type="project" value="UniProtKB-UniRule"/>
</dbReference>
<dbReference type="PANTHER" id="PTHR10344:SF4">
    <property type="entry name" value="UMP-CMP KINASE 2, MITOCHONDRIAL"/>
    <property type="match status" value="1"/>
</dbReference>
<dbReference type="GO" id="GO:0006235">
    <property type="term" value="P:dTTP biosynthetic process"/>
    <property type="evidence" value="ECO:0007669"/>
    <property type="project" value="UniProtKB-UniRule"/>
</dbReference>
<keyword evidence="6 8" id="KW-0067">ATP-binding</keyword>
<dbReference type="KEGG" id="mama:GII36_02805"/>
<dbReference type="EC" id="2.7.4.9" evidence="8"/>
<dbReference type="SUPFAM" id="SSF52540">
    <property type="entry name" value="P-loop containing nucleoside triphosphate hydrolases"/>
    <property type="match status" value="1"/>
</dbReference>
<feature type="domain" description="Thymidylate kinase-like" evidence="9">
    <location>
        <begin position="10"/>
        <end position="213"/>
    </location>
</feature>
<keyword evidence="5 8" id="KW-0418">Kinase</keyword>
<evidence type="ECO:0000256" key="2">
    <source>
        <dbReference type="ARBA" id="ARBA00022679"/>
    </source>
</evidence>
<evidence type="ECO:0000256" key="3">
    <source>
        <dbReference type="ARBA" id="ARBA00022727"/>
    </source>
</evidence>
<evidence type="ECO:0000256" key="8">
    <source>
        <dbReference type="HAMAP-Rule" id="MF_00165"/>
    </source>
</evidence>
<feature type="binding site" evidence="8">
    <location>
        <begin position="12"/>
        <end position="19"/>
    </location>
    <ligand>
        <name>ATP</name>
        <dbReference type="ChEBI" id="CHEBI:30616"/>
    </ligand>
</feature>
<sequence>MSERGKYIVIEGTDGTGKSSQVDMLQHSLLERGVQAIQIHEPDGFAGDNTLGLPRVDEAIALRQRIKDGTIDRTPWQNVEWNTAARKANWERVMRPALQRGIWVVAARNYVSTLAYQGFGEGVSLDDILTYTAEQVGEEYMRPDFQTVLVLGSEATRQARIQNRGVLDRPDTFESRGAEFQAAVSSAYSQIANQQHIATIDAGGTKQEVQNLIIADLRQQVPDSPV</sequence>
<evidence type="ECO:0000256" key="1">
    <source>
        <dbReference type="ARBA" id="ARBA00009776"/>
    </source>
</evidence>
<dbReference type="InterPro" id="IPR018094">
    <property type="entry name" value="Thymidylate_kinase"/>
</dbReference>
<dbReference type="AlphaFoldDB" id="A0A857MMG3"/>
<evidence type="ECO:0000256" key="7">
    <source>
        <dbReference type="ARBA" id="ARBA00048743"/>
    </source>
</evidence>
<dbReference type="GO" id="GO:0005737">
    <property type="term" value="C:cytoplasm"/>
    <property type="evidence" value="ECO:0007669"/>
    <property type="project" value="TreeGrafter"/>
</dbReference>